<dbReference type="Gene3D" id="1.10.10.10">
    <property type="entry name" value="Winged helix-like DNA-binding domain superfamily/Winged helix DNA-binding domain"/>
    <property type="match status" value="1"/>
</dbReference>
<dbReference type="EMBL" id="JWZT01004623">
    <property type="protein sequence ID" value="KII63650.1"/>
    <property type="molecule type" value="Genomic_DNA"/>
</dbReference>
<evidence type="ECO:0000256" key="1">
    <source>
        <dbReference type="ARBA" id="ARBA00022724"/>
    </source>
</evidence>
<proteinExistence type="predicted"/>
<dbReference type="Pfam" id="PF00292">
    <property type="entry name" value="PAX"/>
    <property type="match status" value="1"/>
</dbReference>
<protein>
    <recommendedName>
        <fullName evidence="2">Paired domain-containing protein</fullName>
    </recommendedName>
</protein>
<keyword evidence="1" id="KW-0563">Paired box</keyword>
<dbReference type="InterPro" id="IPR009057">
    <property type="entry name" value="Homeodomain-like_sf"/>
</dbReference>
<evidence type="ECO:0000313" key="3">
    <source>
        <dbReference type="EMBL" id="KII63650.1"/>
    </source>
</evidence>
<dbReference type="InterPro" id="IPR036388">
    <property type="entry name" value="WH-like_DNA-bd_sf"/>
</dbReference>
<dbReference type="GO" id="GO:0006355">
    <property type="term" value="P:regulation of DNA-templated transcription"/>
    <property type="evidence" value="ECO:0007669"/>
    <property type="project" value="InterPro"/>
</dbReference>
<evidence type="ECO:0000259" key="2">
    <source>
        <dbReference type="Pfam" id="PF00292"/>
    </source>
</evidence>
<dbReference type="SUPFAM" id="SSF46689">
    <property type="entry name" value="Homeodomain-like"/>
    <property type="match status" value="1"/>
</dbReference>
<gene>
    <name evidence="3" type="ORF">RF11_06186</name>
</gene>
<feature type="domain" description="Paired" evidence="2">
    <location>
        <begin position="9"/>
        <end position="94"/>
    </location>
</feature>
<dbReference type="AlphaFoldDB" id="A0A0C2M9J7"/>
<reference evidence="3 4" key="1">
    <citation type="journal article" date="2014" name="Genome Biol. Evol.">
        <title>The genome of the myxosporean Thelohanellus kitauei shows adaptations to nutrient acquisition within its fish host.</title>
        <authorList>
            <person name="Yang Y."/>
            <person name="Xiong J."/>
            <person name="Zhou Z."/>
            <person name="Huo F."/>
            <person name="Miao W."/>
            <person name="Ran C."/>
            <person name="Liu Y."/>
            <person name="Zhang J."/>
            <person name="Feng J."/>
            <person name="Wang M."/>
            <person name="Wang M."/>
            <person name="Wang L."/>
            <person name="Yao B."/>
        </authorList>
    </citation>
    <scope>NUCLEOTIDE SEQUENCE [LARGE SCALE GENOMIC DNA]</scope>
    <source>
        <strain evidence="3">Wuqing</strain>
    </source>
</reference>
<dbReference type="InterPro" id="IPR001523">
    <property type="entry name" value="Paired_dom"/>
</dbReference>
<dbReference type="GO" id="GO:0003677">
    <property type="term" value="F:DNA binding"/>
    <property type="evidence" value="ECO:0007669"/>
    <property type="project" value="InterPro"/>
</dbReference>
<name>A0A0C2M9J7_THEKT</name>
<sequence length="184" mass="21706">MVPRENQVTDQMRSLIFKLVYEDFKARREVARTLNIPKSTVNSIIKKIEETGQVSASQRGGARSTIITQQIKDRIIELMNDDLTTNLREIQQQLGVDVAEKIIWKCLKDLGFTSKLMPPIYEQRNTPETKMARQNYIRWYFSKTLLFRLSKIIFIDESLFNLHIIRSYGWSRRMRNPKPIVCPR</sequence>
<organism evidence="3 4">
    <name type="scientific">Thelohanellus kitauei</name>
    <name type="common">Myxosporean</name>
    <dbReference type="NCBI Taxonomy" id="669202"/>
    <lineage>
        <taxon>Eukaryota</taxon>
        <taxon>Metazoa</taxon>
        <taxon>Cnidaria</taxon>
        <taxon>Myxozoa</taxon>
        <taxon>Myxosporea</taxon>
        <taxon>Bivalvulida</taxon>
        <taxon>Platysporina</taxon>
        <taxon>Myxobolidae</taxon>
        <taxon>Thelohanellus</taxon>
    </lineage>
</organism>
<comment type="caution">
    <text evidence="3">The sequence shown here is derived from an EMBL/GenBank/DDBJ whole genome shotgun (WGS) entry which is preliminary data.</text>
</comment>
<dbReference type="Proteomes" id="UP000031668">
    <property type="component" value="Unassembled WGS sequence"/>
</dbReference>
<evidence type="ECO:0000313" key="4">
    <source>
        <dbReference type="Proteomes" id="UP000031668"/>
    </source>
</evidence>
<keyword evidence="4" id="KW-1185">Reference proteome</keyword>
<accession>A0A0C2M9J7</accession>
<dbReference type="OrthoDB" id="5977738at2759"/>